<dbReference type="InterPro" id="IPR015797">
    <property type="entry name" value="NUDIX_hydrolase-like_dom_sf"/>
</dbReference>
<sequence>MLINLSKIKLSLANVYTSCLDTIGGSVEENELPREAALCEAVEEVNQKIRIDRMNDES</sequence>
<dbReference type="PATRIC" id="fig|1302.21.peg.494"/>
<reference evidence="1 2" key="1">
    <citation type="submission" date="2016-01" db="EMBL/GenBank/DDBJ databases">
        <title>Highly variable Streptococcus oralis are common among viridans streptococci isolated from primates.</title>
        <authorList>
            <person name="Denapaite D."/>
            <person name="Rieger M."/>
            <person name="Koendgen S."/>
            <person name="Brueckner R."/>
            <person name="Ochigava I."/>
            <person name="Kappeler P."/>
            <person name="Maetz-Rensing K."/>
            <person name="Leendertz F."/>
            <person name="Hakenbeck R."/>
        </authorList>
    </citation>
    <scope>NUCLEOTIDE SEQUENCE [LARGE SCALE GENOMIC DNA]</scope>
    <source>
        <strain evidence="1 2">DD07</strain>
    </source>
</reference>
<dbReference type="AlphaFoldDB" id="A0A139NCI4"/>
<dbReference type="Proteomes" id="UP000070096">
    <property type="component" value="Unassembled WGS sequence"/>
</dbReference>
<accession>A0A139NCI4</accession>
<dbReference type="SUPFAM" id="SSF55811">
    <property type="entry name" value="Nudix"/>
    <property type="match status" value="1"/>
</dbReference>
<evidence type="ECO:0000313" key="2">
    <source>
        <dbReference type="Proteomes" id="UP000070096"/>
    </source>
</evidence>
<organism evidence="1 2">
    <name type="scientific">Streptococcus gordonii</name>
    <dbReference type="NCBI Taxonomy" id="1302"/>
    <lineage>
        <taxon>Bacteria</taxon>
        <taxon>Bacillati</taxon>
        <taxon>Bacillota</taxon>
        <taxon>Bacilli</taxon>
        <taxon>Lactobacillales</taxon>
        <taxon>Streptococcaceae</taxon>
        <taxon>Streptococcus</taxon>
    </lineage>
</organism>
<comment type="caution">
    <text evidence="1">The sequence shown here is derived from an EMBL/GenBank/DDBJ whole genome shotgun (WGS) entry which is preliminary data.</text>
</comment>
<proteinExistence type="predicted"/>
<gene>
    <name evidence="1" type="ORF">SGODD07_00438</name>
</gene>
<name>A0A139NCI4_STRGN</name>
<dbReference type="EMBL" id="LQRC01000070">
    <property type="protein sequence ID" value="KXT73464.1"/>
    <property type="molecule type" value="Genomic_DNA"/>
</dbReference>
<evidence type="ECO:0000313" key="1">
    <source>
        <dbReference type="EMBL" id="KXT73464.1"/>
    </source>
</evidence>
<protein>
    <submittedName>
        <fullName evidence="1">Putative MutT/NudX family protein</fullName>
    </submittedName>
</protein>